<dbReference type="GeneID" id="97672366"/>
<dbReference type="Pfam" id="PF10262">
    <property type="entry name" value="Rdx"/>
    <property type="match status" value="1"/>
</dbReference>
<dbReference type="EMBL" id="CXWC01000013">
    <property type="protein sequence ID" value="CTQ77345.1"/>
    <property type="molecule type" value="Genomic_DNA"/>
</dbReference>
<dbReference type="SUPFAM" id="SSF52833">
    <property type="entry name" value="Thioredoxin-like"/>
    <property type="match status" value="1"/>
</dbReference>
<sequence>MTDVPAPHIIITYCRQCNWLLRSAWMAQEILSTFSEETGAVTLVPATGGTFVISCNGVTIWDRTDDGGFPEAKVLKQRLRDLLWTDKALGHTDRP</sequence>
<organism evidence="2 3">
    <name type="scientific">Roseibium album</name>
    <dbReference type="NCBI Taxonomy" id="311410"/>
    <lineage>
        <taxon>Bacteria</taxon>
        <taxon>Pseudomonadati</taxon>
        <taxon>Pseudomonadota</taxon>
        <taxon>Alphaproteobacteria</taxon>
        <taxon>Hyphomicrobiales</taxon>
        <taxon>Stappiaceae</taxon>
        <taxon>Roseibium</taxon>
    </lineage>
</organism>
<dbReference type="AlphaFoldDB" id="A0A0M7ARV9"/>
<name>A0A0M7ARV9_9HYPH</name>
<evidence type="ECO:0000256" key="1">
    <source>
        <dbReference type="ARBA" id="ARBA00023284"/>
    </source>
</evidence>
<reference evidence="3" key="1">
    <citation type="submission" date="2015-07" db="EMBL/GenBank/DDBJ databases">
        <authorList>
            <person name="Rodrigo-Torres Lidia"/>
            <person name="Arahal R.David."/>
        </authorList>
    </citation>
    <scope>NUCLEOTIDE SEQUENCE [LARGE SCALE GENOMIC DNA]</scope>
    <source>
        <strain evidence="3">CECT 5096</strain>
    </source>
</reference>
<dbReference type="InterPro" id="IPR011893">
    <property type="entry name" value="Selenoprotein_Rdx-typ"/>
</dbReference>
<evidence type="ECO:0000313" key="3">
    <source>
        <dbReference type="Proteomes" id="UP000049983"/>
    </source>
</evidence>
<dbReference type="NCBIfam" id="TIGR02174">
    <property type="entry name" value="CXXU_selWTH"/>
    <property type="match status" value="1"/>
</dbReference>
<dbReference type="InterPro" id="IPR036249">
    <property type="entry name" value="Thioredoxin-like_sf"/>
</dbReference>
<dbReference type="STRING" id="311410.LA5095_03821"/>
<proteinExistence type="predicted"/>
<dbReference type="Proteomes" id="UP000049983">
    <property type="component" value="Unassembled WGS sequence"/>
</dbReference>
<protein>
    <submittedName>
        <fullName evidence="2">SelT/selW/selH selenoprotein domain protein</fullName>
    </submittedName>
</protein>
<dbReference type="RefSeq" id="WP_055117732.1">
    <property type="nucleotide sequence ID" value="NZ_CXWA01000004.1"/>
</dbReference>
<keyword evidence="1" id="KW-0676">Redox-active center</keyword>
<dbReference type="PANTHER" id="PTHR36417">
    <property type="entry name" value="SELENOPROTEIN DOMAIN PROTEIN (AFU_ORTHOLOGUE AFUA_1G05220)"/>
    <property type="match status" value="1"/>
</dbReference>
<evidence type="ECO:0000313" key="2">
    <source>
        <dbReference type="EMBL" id="CTQ77345.1"/>
    </source>
</evidence>
<dbReference type="Gene3D" id="3.40.30.10">
    <property type="entry name" value="Glutaredoxin"/>
    <property type="match status" value="1"/>
</dbReference>
<keyword evidence="3" id="KW-1185">Reference proteome</keyword>
<gene>
    <name evidence="2" type="ORF">LA5096_05103</name>
</gene>
<dbReference type="OrthoDB" id="9811366at2"/>
<dbReference type="PANTHER" id="PTHR36417:SF2">
    <property type="entry name" value="SELENOPROTEIN DOMAIN PROTEIN (AFU_ORTHOLOGUE AFUA_1G05220)"/>
    <property type="match status" value="1"/>
</dbReference>
<accession>A0A0M7ARV9</accession>